<evidence type="ECO:0000313" key="2">
    <source>
        <dbReference type="EMBL" id="RWS19091.1"/>
    </source>
</evidence>
<dbReference type="STRING" id="299467.A0A443RUN3"/>
<dbReference type="AlphaFoldDB" id="A0A443RUN3"/>
<dbReference type="PANTHER" id="PTHR43975:SF2">
    <property type="entry name" value="EG:BACR7A4.14 PROTEIN-RELATED"/>
    <property type="match status" value="1"/>
</dbReference>
<dbReference type="Proteomes" id="UP000288716">
    <property type="component" value="Unassembled WGS sequence"/>
</dbReference>
<protein>
    <submittedName>
        <fullName evidence="2">Putative oxidoreductase-like protein</fullName>
    </submittedName>
</protein>
<dbReference type="PRINTS" id="PR00080">
    <property type="entry name" value="SDRFAMILY"/>
</dbReference>
<comment type="caution">
    <text evidence="2">The sequence shown here is derived from an EMBL/GenBank/DDBJ whole genome shotgun (WGS) entry which is preliminary data.</text>
</comment>
<proteinExistence type="inferred from homology"/>
<sequence length="188" mass="20465">MNAEFENKVILITGSSSGIGKNTAIAFAKLGARVVINGRDEAKIGKTVEECMKASRNKQNVLAVKADLSDSNEIKRLVEETVKKWNRIDVLINCASMNEAGGNIMAENMLEMYEKHFVGKTRAYLQMCHLCAPYVIESEGVIINISGTSGKQPCTIDYMSCLTEAAIDSMTKTLALELGPKGVRVNSV</sequence>
<organism evidence="2 3">
    <name type="scientific">Leptotrombidium deliense</name>
    <dbReference type="NCBI Taxonomy" id="299467"/>
    <lineage>
        <taxon>Eukaryota</taxon>
        <taxon>Metazoa</taxon>
        <taxon>Ecdysozoa</taxon>
        <taxon>Arthropoda</taxon>
        <taxon>Chelicerata</taxon>
        <taxon>Arachnida</taxon>
        <taxon>Acari</taxon>
        <taxon>Acariformes</taxon>
        <taxon>Trombidiformes</taxon>
        <taxon>Prostigmata</taxon>
        <taxon>Anystina</taxon>
        <taxon>Parasitengona</taxon>
        <taxon>Trombiculoidea</taxon>
        <taxon>Trombiculidae</taxon>
        <taxon>Leptotrombidium</taxon>
    </lineage>
</organism>
<dbReference type="EMBL" id="NCKV01030303">
    <property type="protein sequence ID" value="RWS19091.1"/>
    <property type="molecule type" value="Genomic_DNA"/>
</dbReference>
<dbReference type="InterPro" id="IPR002347">
    <property type="entry name" value="SDR_fam"/>
</dbReference>
<dbReference type="PRINTS" id="PR00081">
    <property type="entry name" value="GDHRDH"/>
</dbReference>
<dbReference type="Gene3D" id="3.40.50.720">
    <property type="entry name" value="NAD(P)-binding Rossmann-like Domain"/>
    <property type="match status" value="1"/>
</dbReference>
<evidence type="ECO:0000313" key="3">
    <source>
        <dbReference type="Proteomes" id="UP000288716"/>
    </source>
</evidence>
<comment type="similarity">
    <text evidence="1">Belongs to the short-chain dehydrogenases/reductases (SDR) family.</text>
</comment>
<dbReference type="OrthoDB" id="6432056at2759"/>
<feature type="non-terminal residue" evidence="2">
    <location>
        <position position="188"/>
    </location>
</feature>
<keyword evidence="3" id="KW-1185">Reference proteome</keyword>
<dbReference type="SUPFAM" id="SSF51735">
    <property type="entry name" value="NAD(P)-binding Rossmann-fold domains"/>
    <property type="match status" value="1"/>
</dbReference>
<dbReference type="Pfam" id="PF00106">
    <property type="entry name" value="adh_short"/>
    <property type="match status" value="1"/>
</dbReference>
<dbReference type="InterPro" id="IPR036291">
    <property type="entry name" value="NAD(P)-bd_dom_sf"/>
</dbReference>
<accession>A0A443RUN3</accession>
<evidence type="ECO:0000256" key="1">
    <source>
        <dbReference type="RuleBase" id="RU000363"/>
    </source>
</evidence>
<dbReference type="VEuPathDB" id="VectorBase:LDEU012949"/>
<reference evidence="2 3" key="1">
    <citation type="journal article" date="2018" name="Gigascience">
        <title>Genomes of trombidid mites reveal novel predicted allergens and laterally-transferred genes associated with secondary metabolism.</title>
        <authorList>
            <person name="Dong X."/>
            <person name="Chaisiri K."/>
            <person name="Xia D."/>
            <person name="Armstrong S.D."/>
            <person name="Fang Y."/>
            <person name="Donnelly M.J."/>
            <person name="Kadowaki T."/>
            <person name="McGarry J.W."/>
            <person name="Darby A.C."/>
            <person name="Makepeace B.L."/>
        </authorList>
    </citation>
    <scope>NUCLEOTIDE SEQUENCE [LARGE SCALE GENOMIC DNA]</scope>
    <source>
        <strain evidence="2">UoL-UT</strain>
    </source>
</reference>
<name>A0A443RUN3_9ACAR</name>
<gene>
    <name evidence="2" type="ORF">B4U80_04461</name>
</gene>
<dbReference type="PANTHER" id="PTHR43975">
    <property type="entry name" value="ZGC:101858"/>
    <property type="match status" value="1"/>
</dbReference>